<feature type="compositionally biased region" description="Acidic residues" evidence="2">
    <location>
        <begin position="93"/>
        <end position="108"/>
    </location>
</feature>
<protein>
    <submittedName>
        <fullName evidence="3">DUF5798 family protein</fullName>
    </submittedName>
</protein>
<dbReference type="Pfam" id="PF19111">
    <property type="entry name" value="DUF5798"/>
    <property type="match status" value="1"/>
</dbReference>
<dbReference type="RefSeq" id="WP_256531956.1">
    <property type="nucleotide sequence ID" value="NZ_CP101824.1"/>
</dbReference>
<gene>
    <name evidence="3" type="ORF">ACFOUR_01835</name>
</gene>
<comment type="caution">
    <text evidence="3">The sequence shown here is derived from an EMBL/GenBank/DDBJ whole genome shotgun (WGS) entry which is preliminary data.</text>
</comment>
<keyword evidence="1" id="KW-0175">Coiled coil</keyword>
<feature type="coiled-coil region" evidence="1">
    <location>
        <begin position="10"/>
        <end position="37"/>
    </location>
</feature>
<name>A0ABD5NK83_9EURY</name>
<dbReference type="Proteomes" id="UP001595846">
    <property type="component" value="Unassembled WGS sequence"/>
</dbReference>
<evidence type="ECO:0000256" key="2">
    <source>
        <dbReference type="SAM" id="MobiDB-lite"/>
    </source>
</evidence>
<reference evidence="3 4" key="1">
    <citation type="journal article" date="2019" name="Int. J. Syst. Evol. Microbiol.">
        <title>The Global Catalogue of Microorganisms (GCM) 10K type strain sequencing project: providing services to taxonomists for standard genome sequencing and annotation.</title>
        <authorList>
            <consortium name="The Broad Institute Genomics Platform"/>
            <consortium name="The Broad Institute Genome Sequencing Center for Infectious Disease"/>
            <person name="Wu L."/>
            <person name="Ma J."/>
        </authorList>
    </citation>
    <scope>NUCLEOTIDE SEQUENCE [LARGE SCALE GENOMIC DNA]</scope>
    <source>
        <strain evidence="3 4">IBRC-M 10256</strain>
    </source>
</reference>
<organism evidence="3 4">
    <name type="scientific">Halovivax cerinus</name>
    <dbReference type="NCBI Taxonomy" id="1487865"/>
    <lineage>
        <taxon>Archaea</taxon>
        <taxon>Methanobacteriati</taxon>
        <taxon>Methanobacteriota</taxon>
        <taxon>Stenosarchaea group</taxon>
        <taxon>Halobacteria</taxon>
        <taxon>Halobacteriales</taxon>
        <taxon>Natrialbaceae</taxon>
        <taxon>Halovivax</taxon>
    </lineage>
</organism>
<proteinExistence type="predicted"/>
<evidence type="ECO:0000256" key="1">
    <source>
        <dbReference type="SAM" id="Coils"/>
    </source>
</evidence>
<dbReference type="AlphaFoldDB" id="A0ABD5NK83"/>
<keyword evidence="4" id="KW-1185">Reference proteome</keyword>
<dbReference type="InterPro" id="IPR043816">
    <property type="entry name" value="DUF5798"/>
</dbReference>
<accession>A0ABD5NK83</accession>
<sequence length="125" mass="12841">MGLGSTAKKIQLVSEKAEQMYKQVQELQGRIVTLEGAVDETHDTVTDLEGDVAEQRALLEAIAADRGLDVDAILTEAAIEDADEETGSTASESGDDAGESGDDADESGDGAGETGDAHATSESNA</sequence>
<dbReference type="EMBL" id="JBHSAQ010000001">
    <property type="protein sequence ID" value="MFC3957113.1"/>
    <property type="molecule type" value="Genomic_DNA"/>
</dbReference>
<dbReference type="GeneID" id="73904721"/>
<evidence type="ECO:0000313" key="4">
    <source>
        <dbReference type="Proteomes" id="UP001595846"/>
    </source>
</evidence>
<feature type="region of interest" description="Disordered" evidence="2">
    <location>
        <begin position="77"/>
        <end position="125"/>
    </location>
</feature>
<evidence type="ECO:0000313" key="3">
    <source>
        <dbReference type="EMBL" id="MFC3957113.1"/>
    </source>
</evidence>